<accession>A0ABV0ZZ22</accession>
<comment type="caution">
    <text evidence="1">The sequence shown here is derived from an EMBL/GenBank/DDBJ whole genome shotgun (WGS) entry which is preliminary data.</text>
</comment>
<reference evidence="1 2" key="1">
    <citation type="submission" date="2021-06" db="EMBL/GenBank/DDBJ databases">
        <authorList>
            <person name="Palmer J.M."/>
        </authorList>
    </citation>
    <scope>NUCLEOTIDE SEQUENCE [LARGE SCALE GENOMIC DNA]</scope>
    <source>
        <strain evidence="1 2">AS_MEX2019</strain>
        <tissue evidence="1">Muscle</tissue>
    </source>
</reference>
<dbReference type="Proteomes" id="UP001469553">
    <property type="component" value="Unassembled WGS sequence"/>
</dbReference>
<evidence type="ECO:0000313" key="1">
    <source>
        <dbReference type="EMBL" id="MEQ2310711.1"/>
    </source>
</evidence>
<name>A0ABV0ZZ22_9TELE</name>
<proteinExistence type="predicted"/>
<protein>
    <submittedName>
        <fullName evidence="1">Uncharacterized protein</fullName>
    </submittedName>
</protein>
<organism evidence="1 2">
    <name type="scientific">Ameca splendens</name>
    <dbReference type="NCBI Taxonomy" id="208324"/>
    <lineage>
        <taxon>Eukaryota</taxon>
        <taxon>Metazoa</taxon>
        <taxon>Chordata</taxon>
        <taxon>Craniata</taxon>
        <taxon>Vertebrata</taxon>
        <taxon>Euteleostomi</taxon>
        <taxon>Actinopterygii</taxon>
        <taxon>Neopterygii</taxon>
        <taxon>Teleostei</taxon>
        <taxon>Neoteleostei</taxon>
        <taxon>Acanthomorphata</taxon>
        <taxon>Ovalentaria</taxon>
        <taxon>Atherinomorphae</taxon>
        <taxon>Cyprinodontiformes</taxon>
        <taxon>Goodeidae</taxon>
        <taxon>Ameca</taxon>
    </lineage>
</organism>
<sequence length="102" mass="11687">MGFWKTMGWFFWSSNVLEKSTNHFNSETNALGEPVEAVLWFLFSCGRTSASAVIETIKFSMRCGEVVFSMATLKATALRFGFWPTNPNSYLILYLRRDNGLR</sequence>
<dbReference type="EMBL" id="JAHRIP010075964">
    <property type="protein sequence ID" value="MEQ2310711.1"/>
    <property type="molecule type" value="Genomic_DNA"/>
</dbReference>
<evidence type="ECO:0000313" key="2">
    <source>
        <dbReference type="Proteomes" id="UP001469553"/>
    </source>
</evidence>
<keyword evidence="2" id="KW-1185">Reference proteome</keyword>
<gene>
    <name evidence="1" type="ORF">AMECASPLE_011883</name>
</gene>